<sequence length="672" mass="77031">MDTWREQILRDFQPPVPPLTLACDPDDLLLDEELLAALRARQIEMVDAGDPVAFRYLYEKTYRERVAGRRVFLLIRTRGHVEELPYDVIKQGRRLTFRLSSLFPGLSLPVIRQLDGGARNALYTAYQSQRGKHFSRDQTDDVFTDAQTCDFILRWVYQVAPETLQDEVSLIRFFLSVNLQQLTFPEVLQAHLLRQWEKNPALGRLPLGDWLASPAAFYRDLQTRWEEYLQQKAHSSGLAREGTGYREGGVEELYLGADHPFEHPEVQRLLDNLFLEGKLKPAEGFAPHQLPAWARVGIRYDPLAEERQRLEGMLSVLQSHVHSAVRYQDWMKTALLYGEMKALSLAHSEAVPLRELLEQMEAAVHRMNERFETWMLQNFSGLKNLPYLPRPVMVHHVPHYLASKHRHRTALLVLDGMSVVQWVQIRRALQQSLPQLIFDEQAVFAWVPTMTSISRQALLSGEIPLYFTETLATTAKEEARWCLFWENQGVPRMHTRYEKGLGFSARSLPEWLENRENRVIVLVIEAIDRLMHKAIQGQQGLSLELDLWLRQGFLAGLLTTLLQYDYDIYLASDHGNQESRGTGRLREGVLAETRGERVRIYPDVRLRDERAAAACGIAWPGDGLPENVYVMLARSGTAFVGEGERVVSHGGISLEEVVVPFVRVREREGAGG</sequence>
<dbReference type="PROSITE" id="PS51257">
    <property type="entry name" value="PROKAR_LIPOPROTEIN"/>
    <property type="match status" value="1"/>
</dbReference>
<evidence type="ECO:0000313" key="1">
    <source>
        <dbReference type="EMBL" id="ADG05163.1"/>
    </source>
</evidence>
<dbReference type="HOGENOM" id="CLU_030086_0_0_9"/>
<dbReference type="KEGG" id="bts:Btus_0395"/>
<keyword evidence="2" id="KW-1185">Reference proteome</keyword>
<dbReference type="SUPFAM" id="SSF53649">
    <property type="entry name" value="Alkaline phosphatase-like"/>
    <property type="match status" value="1"/>
</dbReference>
<gene>
    <name evidence="1" type="ordered locus">Btus_0395</name>
</gene>
<dbReference type="InterPro" id="IPR017850">
    <property type="entry name" value="Alkaline_phosphatase_core_sf"/>
</dbReference>
<dbReference type="Pfam" id="PF08665">
    <property type="entry name" value="PglZ"/>
    <property type="match status" value="1"/>
</dbReference>
<dbReference type="STRING" id="562970.Btus_0395"/>
<accession>D5WT59</accession>
<organism evidence="1 2">
    <name type="scientific">Kyrpidia tusciae (strain DSM 2912 / NBRC 15312 / T2)</name>
    <name type="common">Bacillus tusciae</name>
    <dbReference type="NCBI Taxonomy" id="562970"/>
    <lineage>
        <taxon>Bacteria</taxon>
        <taxon>Bacillati</taxon>
        <taxon>Bacillota</taxon>
        <taxon>Bacilli</taxon>
        <taxon>Bacillales</taxon>
        <taxon>Alicyclobacillaceae</taxon>
        <taxon>Kyrpidia</taxon>
    </lineage>
</organism>
<proteinExistence type="predicted"/>
<dbReference type="RefSeq" id="WP_013074456.1">
    <property type="nucleotide sequence ID" value="NC_014098.1"/>
</dbReference>
<dbReference type="Proteomes" id="UP000002368">
    <property type="component" value="Chromosome"/>
</dbReference>
<evidence type="ECO:0000313" key="2">
    <source>
        <dbReference type="Proteomes" id="UP000002368"/>
    </source>
</evidence>
<dbReference type="EMBL" id="CP002017">
    <property type="protein sequence ID" value="ADG05163.1"/>
    <property type="molecule type" value="Genomic_DNA"/>
</dbReference>
<dbReference type="eggNOG" id="COG1524">
    <property type="taxonomic scope" value="Bacteria"/>
</dbReference>
<name>D5WT59_KYRT2</name>
<dbReference type="AlphaFoldDB" id="D5WT59"/>
<protein>
    <submittedName>
        <fullName evidence="1">PglZ domain protein</fullName>
    </submittedName>
</protein>
<dbReference type="NCBIfam" id="NF033449">
    <property type="entry name" value="BREX_PglZ_3"/>
    <property type="match status" value="1"/>
</dbReference>
<reference evidence="1 2" key="1">
    <citation type="journal article" date="2011" name="Stand. Genomic Sci.">
        <title>Complete genome sequence of the thermophilic, hydrogen-oxidizing Bacillus tusciae type strain (T2) and reclassification in the new genus, Kyrpidia gen. nov. as Kyrpidia tusciae comb. nov. and emendation of the family Alicyclobacillaceae da Costa and Rainey, 2010.</title>
        <authorList>
            <person name="Klenk H.P."/>
            <person name="Lapidus A."/>
            <person name="Chertkov O."/>
            <person name="Copeland A."/>
            <person name="Del Rio T.G."/>
            <person name="Nolan M."/>
            <person name="Lucas S."/>
            <person name="Chen F."/>
            <person name="Tice H."/>
            <person name="Cheng J.F."/>
            <person name="Han C."/>
            <person name="Bruce D."/>
            <person name="Goodwin L."/>
            <person name="Pitluck S."/>
            <person name="Pati A."/>
            <person name="Ivanova N."/>
            <person name="Mavromatis K."/>
            <person name="Daum C."/>
            <person name="Chen A."/>
            <person name="Palaniappan K."/>
            <person name="Chang Y.J."/>
            <person name="Land M."/>
            <person name="Hauser L."/>
            <person name="Jeffries C.D."/>
            <person name="Detter J.C."/>
            <person name="Rohde M."/>
            <person name="Abt B."/>
            <person name="Pukall R."/>
            <person name="Goker M."/>
            <person name="Bristow J."/>
            <person name="Markowitz V."/>
            <person name="Hugenholtz P."/>
            <person name="Eisen J.A."/>
        </authorList>
    </citation>
    <scope>NUCLEOTIDE SEQUENCE [LARGE SCALE GENOMIC DNA]</scope>
    <source>
        <strain evidence="1 2">DSM 2912</strain>
    </source>
</reference>